<sequence length="167" mass="18490">MSTDPDNTASESDFEHIGLENLSMAGSEFAIIQDSTSTSEWEVVSAPGSPKECLNTPINEGVSAIHCSSHPLTIENLSLKTIDEVAGGSIHKYQQLFIADLKRYERMSLSAKFWSWWTKKELAIFDAQILKELKEHDAKNKVKAQGVGNDGDETISETRQQDCWGGI</sequence>
<evidence type="ECO:0000313" key="3">
    <source>
        <dbReference type="Proteomes" id="UP000235786"/>
    </source>
</evidence>
<feature type="region of interest" description="Disordered" evidence="1">
    <location>
        <begin position="144"/>
        <end position="167"/>
    </location>
</feature>
<keyword evidence="3" id="KW-1185">Reference proteome</keyword>
<dbReference type="Proteomes" id="UP000235786">
    <property type="component" value="Unassembled WGS sequence"/>
</dbReference>
<dbReference type="OrthoDB" id="10486844at2759"/>
<name>A0A2J6RQH8_HYAVF</name>
<organism evidence="2 3">
    <name type="scientific">Hyaloscypha variabilis (strain UAMH 11265 / GT02V1 / F)</name>
    <name type="common">Meliniomyces variabilis</name>
    <dbReference type="NCBI Taxonomy" id="1149755"/>
    <lineage>
        <taxon>Eukaryota</taxon>
        <taxon>Fungi</taxon>
        <taxon>Dikarya</taxon>
        <taxon>Ascomycota</taxon>
        <taxon>Pezizomycotina</taxon>
        <taxon>Leotiomycetes</taxon>
        <taxon>Helotiales</taxon>
        <taxon>Hyaloscyphaceae</taxon>
        <taxon>Hyaloscypha</taxon>
        <taxon>Hyaloscypha variabilis</taxon>
    </lineage>
</organism>
<dbReference type="AlphaFoldDB" id="A0A2J6RQH8"/>
<protein>
    <submittedName>
        <fullName evidence="2">Uncharacterized protein</fullName>
    </submittedName>
</protein>
<dbReference type="EMBL" id="KZ613945">
    <property type="protein sequence ID" value="PMD40769.1"/>
    <property type="molecule type" value="Genomic_DNA"/>
</dbReference>
<proteinExistence type="predicted"/>
<accession>A0A2J6RQH8</accession>
<evidence type="ECO:0000313" key="2">
    <source>
        <dbReference type="EMBL" id="PMD40769.1"/>
    </source>
</evidence>
<reference evidence="2 3" key="1">
    <citation type="submission" date="2016-04" db="EMBL/GenBank/DDBJ databases">
        <title>A degradative enzymes factory behind the ericoid mycorrhizal symbiosis.</title>
        <authorList>
            <consortium name="DOE Joint Genome Institute"/>
            <person name="Martino E."/>
            <person name="Morin E."/>
            <person name="Grelet G."/>
            <person name="Kuo A."/>
            <person name="Kohler A."/>
            <person name="Daghino S."/>
            <person name="Barry K."/>
            <person name="Choi C."/>
            <person name="Cichocki N."/>
            <person name="Clum A."/>
            <person name="Copeland A."/>
            <person name="Hainaut M."/>
            <person name="Haridas S."/>
            <person name="Labutti K."/>
            <person name="Lindquist E."/>
            <person name="Lipzen A."/>
            <person name="Khouja H.-R."/>
            <person name="Murat C."/>
            <person name="Ohm R."/>
            <person name="Olson A."/>
            <person name="Spatafora J."/>
            <person name="Veneault-Fourrey C."/>
            <person name="Henrissat B."/>
            <person name="Grigoriev I."/>
            <person name="Martin F."/>
            <person name="Perotto S."/>
        </authorList>
    </citation>
    <scope>NUCLEOTIDE SEQUENCE [LARGE SCALE GENOMIC DNA]</scope>
    <source>
        <strain evidence="2 3">F</strain>
    </source>
</reference>
<gene>
    <name evidence="2" type="ORF">L207DRAFT_529079</name>
</gene>
<evidence type="ECO:0000256" key="1">
    <source>
        <dbReference type="SAM" id="MobiDB-lite"/>
    </source>
</evidence>